<dbReference type="Proteomes" id="UP000251311">
    <property type="component" value="Unassembled WGS sequence"/>
</dbReference>
<organism evidence="1 2">
    <name type="scientific">Arcobacter lacus</name>
    <dbReference type="NCBI Taxonomy" id="1912876"/>
    <lineage>
        <taxon>Bacteria</taxon>
        <taxon>Pseudomonadati</taxon>
        <taxon>Campylobacterota</taxon>
        <taxon>Epsilonproteobacteria</taxon>
        <taxon>Campylobacterales</taxon>
        <taxon>Arcobacteraceae</taxon>
        <taxon>Arcobacter</taxon>
    </lineage>
</organism>
<accession>A0ABX5JH71</accession>
<evidence type="ECO:0000313" key="1">
    <source>
        <dbReference type="EMBL" id="PUE66742.1"/>
    </source>
</evidence>
<evidence type="ECO:0000313" key="2">
    <source>
        <dbReference type="Proteomes" id="UP000251311"/>
    </source>
</evidence>
<gene>
    <name evidence="1" type="ORF">B0175_05090</name>
</gene>
<proteinExistence type="predicted"/>
<name>A0ABX5JH71_9BACT</name>
<evidence type="ECO:0008006" key="3">
    <source>
        <dbReference type="Google" id="ProtNLM"/>
    </source>
</evidence>
<dbReference type="EMBL" id="MUXF01000008">
    <property type="protein sequence ID" value="PUE66742.1"/>
    <property type="molecule type" value="Genomic_DNA"/>
</dbReference>
<comment type="caution">
    <text evidence="1">The sequence shown here is derived from an EMBL/GenBank/DDBJ whole genome shotgun (WGS) entry which is preliminary data.</text>
</comment>
<keyword evidence="2" id="KW-1185">Reference proteome</keyword>
<reference evidence="1 2" key="1">
    <citation type="submission" date="2017-02" db="EMBL/GenBank/DDBJ databases">
        <title>Arcobacter lacus sp. nov., a new species isolated from reclaimed water.</title>
        <authorList>
            <person name="Figueras M.J."/>
            <person name="Perez-Cataluna A."/>
            <person name="Salas-Masso N."/>
        </authorList>
    </citation>
    <scope>NUCLEOTIDE SEQUENCE [LARGE SCALE GENOMIC DNA]</scope>
    <source>
        <strain evidence="1 2">RW43-9</strain>
    </source>
</reference>
<sequence length="193" mass="22126">MAKLSDRQKNNIIAKWKTGQYTKSALAKTYKVDEKTIRNITENIEPKNADFVEATLMLEKVKKSELSPIEITEIDKAVKYRLEKEFSEDNKRVRIYDTSFKILDTIDGILKKGKVEEKVSVGDGVQQFEERYLNANDTEKLANAVDKLSITTNVNQRHSSSQVNIQNTNAQQTNIELSKDIILETLSEFESDY</sequence>
<protein>
    <recommendedName>
        <fullName evidence="3">Terminase</fullName>
    </recommendedName>
</protein>
<dbReference type="RefSeq" id="WP_108527574.1">
    <property type="nucleotide sequence ID" value="NZ_MUXF01000008.1"/>
</dbReference>